<feature type="compositionally biased region" description="Basic and acidic residues" evidence="1">
    <location>
        <begin position="157"/>
        <end position="167"/>
    </location>
</feature>
<feature type="region of interest" description="Disordered" evidence="1">
    <location>
        <begin position="344"/>
        <end position="455"/>
    </location>
</feature>
<comment type="caution">
    <text evidence="2">The sequence shown here is derived from an EMBL/GenBank/DDBJ whole genome shotgun (WGS) entry which is preliminary data.</text>
</comment>
<feature type="compositionally biased region" description="Polar residues" evidence="1">
    <location>
        <begin position="381"/>
        <end position="392"/>
    </location>
</feature>
<accession>A0A9P7YMB8</accession>
<evidence type="ECO:0000313" key="3">
    <source>
        <dbReference type="Proteomes" id="UP000824998"/>
    </source>
</evidence>
<reference evidence="2" key="1">
    <citation type="journal article" date="2021" name="IMA Fungus">
        <title>Genomic characterization of three marine fungi, including Emericellopsis atlantica sp. nov. with signatures of a generalist lifestyle and marine biomass degradation.</title>
        <authorList>
            <person name="Hagestad O.C."/>
            <person name="Hou L."/>
            <person name="Andersen J.H."/>
            <person name="Hansen E.H."/>
            <person name="Altermark B."/>
            <person name="Li C."/>
            <person name="Kuhnert E."/>
            <person name="Cox R.J."/>
            <person name="Crous P.W."/>
            <person name="Spatafora J.W."/>
            <person name="Lail K."/>
            <person name="Amirebrahimi M."/>
            <person name="Lipzen A."/>
            <person name="Pangilinan J."/>
            <person name="Andreopoulos W."/>
            <person name="Hayes R.D."/>
            <person name="Ng V."/>
            <person name="Grigoriev I.V."/>
            <person name="Jackson S.A."/>
            <person name="Sutton T.D.S."/>
            <person name="Dobson A.D.W."/>
            <person name="Rama T."/>
        </authorList>
    </citation>
    <scope>NUCLEOTIDE SEQUENCE</scope>
    <source>
        <strain evidence="2">TRa018bII</strain>
    </source>
</reference>
<feature type="region of interest" description="Disordered" evidence="1">
    <location>
        <begin position="1"/>
        <end position="23"/>
    </location>
</feature>
<feature type="compositionally biased region" description="Polar residues" evidence="1">
    <location>
        <begin position="133"/>
        <end position="142"/>
    </location>
</feature>
<feature type="region of interest" description="Disordered" evidence="1">
    <location>
        <begin position="123"/>
        <end position="210"/>
    </location>
</feature>
<dbReference type="EMBL" id="MU251412">
    <property type="protein sequence ID" value="KAG9236215.1"/>
    <property type="molecule type" value="Genomic_DNA"/>
</dbReference>
<feature type="compositionally biased region" description="Polar residues" evidence="1">
    <location>
        <begin position="168"/>
        <end position="188"/>
    </location>
</feature>
<dbReference type="AlphaFoldDB" id="A0A9P7YMB8"/>
<name>A0A9P7YMB8_9HELO</name>
<keyword evidence="3" id="KW-1185">Reference proteome</keyword>
<dbReference type="CDD" id="cd22249">
    <property type="entry name" value="UDM1_RNF168_RNF169-like"/>
    <property type="match status" value="1"/>
</dbReference>
<gene>
    <name evidence="2" type="ORF">BJ875DRAFT_482467</name>
</gene>
<sequence>MNLPTSPSAISASTTSAFRATVDSPLGQRSLSAMTDSPPASAISPTKEKRSVFDLFRSGSRKVKNATKRISGESSKAVSPLSLGPYQGSIAESRISPQSDIRQSHELKDNQAWPAGYEENRASLPSYGLGRHSQVSTNNQPQRLDLGESRSSGQSDRLARQSHDSRNDQPQPSEFTENNYDNYNLSSHHSNRGSDEYYPPQRNSGSKTSDELANEYRSLINNHPYEVELAQERARRQHEDERQAQKQAEAKAKSESLAKRENERREQSAREQVEELEKEARAQKALRGWKVKELDVVEQERRARESHEFNDRRDTRMTTFGELMARANEEPKSERMKMVDDRLRGGIGERGPNSVTALARGQSSVSKPQGSGQRGVALPSGSLTNPNISTSRPFVAREKMLGKVEEAHPAREQRPFITPSRSTTRTRVSGERPRISGDHPRDEQLSRSPQKSHLKTARMVNGKWFIEDEDGEKSPLASSPVPTPAPTTAVDPFKEAETLGGHEIKARGPTESLMRADARVKGMMVGGDRWVMGKGFMKGVEEEGDEDFS</sequence>
<evidence type="ECO:0000313" key="2">
    <source>
        <dbReference type="EMBL" id="KAG9236215.1"/>
    </source>
</evidence>
<organism evidence="2 3">
    <name type="scientific">Amylocarpus encephaloides</name>
    <dbReference type="NCBI Taxonomy" id="45428"/>
    <lineage>
        <taxon>Eukaryota</taxon>
        <taxon>Fungi</taxon>
        <taxon>Dikarya</taxon>
        <taxon>Ascomycota</taxon>
        <taxon>Pezizomycotina</taxon>
        <taxon>Leotiomycetes</taxon>
        <taxon>Helotiales</taxon>
        <taxon>Helotiales incertae sedis</taxon>
        <taxon>Amylocarpus</taxon>
    </lineage>
</organism>
<feature type="region of interest" description="Disordered" evidence="1">
    <location>
        <begin position="231"/>
        <end position="285"/>
    </location>
</feature>
<feature type="compositionally biased region" description="Basic and acidic residues" evidence="1">
    <location>
        <begin position="231"/>
        <end position="282"/>
    </location>
</feature>
<dbReference type="Proteomes" id="UP000824998">
    <property type="component" value="Unassembled WGS sequence"/>
</dbReference>
<feature type="compositionally biased region" description="Basic and acidic residues" evidence="1">
    <location>
        <begin position="395"/>
        <end position="414"/>
    </location>
</feature>
<feature type="region of interest" description="Disordered" evidence="1">
    <location>
        <begin position="29"/>
        <end position="48"/>
    </location>
</feature>
<feature type="region of interest" description="Disordered" evidence="1">
    <location>
        <begin position="63"/>
        <end position="104"/>
    </location>
</feature>
<feature type="compositionally biased region" description="Polar residues" evidence="1">
    <location>
        <begin position="353"/>
        <end position="371"/>
    </location>
</feature>
<protein>
    <submittedName>
        <fullName evidence="2">Uncharacterized protein</fullName>
    </submittedName>
</protein>
<feature type="compositionally biased region" description="Basic and acidic residues" evidence="1">
    <location>
        <begin position="428"/>
        <end position="445"/>
    </location>
</feature>
<feature type="compositionally biased region" description="Low complexity" evidence="1">
    <location>
        <begin position="1"/>
        <end position="21"/>
    </location>
</feature>
<proteinExistence type="predicted"/>
<evidence type="ECO:0000256" key="1">
    <source>
        <dbReference type="SAM" id="MobiDB-lite"/>
    </source>
</evidence>